<dbReference type="AlphaFoldDB" id="A0A6T1YVL7"/>
<evidence type="ECO:0000313" key="2">
    <source>
        <dbReference type="EMBL" id="CAE0804801.1"/>
    </source>
</evidence>
<dbReference type="EMBL" id="HBJA01045720">
    <property type="protein sequence ID" value="CAE0804801.1"/>
    <property type="molecule type" value="Transcribed_RNA"/>
</dbReference>
<evidence type="ECO:0000313" key="4">
    <source>
        <dbReference type="EMBL" id="CAE0804803.1"/>
    </source>
</evidence>
<keyword evidence="1" id="KW-0175">Coiled coil</keyword>
<feature type="coiled-coil region" evidence="1">
    <location>
        <begin position="129"/>
        <end position="163"/>
    </location>
</feature>
<gene>
    <name evidence="2" type="ORF">EGYM00163_LOCUS15925</name>
    <name evidence="3" type="ORF">EGYM00163_LOCUS15926</name>
    <name evidence="4" type="ORF">EGYM00163_LOCUS15927</name>
</gene>
<sequence length="370" mass="43137">MNDLERDLEELDRRFGPVEQTTADAMRNAKIRIADAEAVVEDLLANVFVLQDVVGQLSHEVVRLKECIRGDDENSDAEDDSLLVSLLNRVEEGYGWLPSRQRAVAQRRSRHAQRVKAREFGLYAKEQELATAKEEETKMVKQLEFAQKELALCRKNYKKLRGDHVMALQSILAQLGISKTAYFGHAYIGKYCFILSTMPIAMAITQPFFLRFPRKAGETRRQYNARMKHNAQYQEMYWARHNWIHRFVKWGQIHQLVTGSFDYVERPELLELLRIRTASYSGFFAKHFPKDKPTPKQYFALTHAVEFLAENDFSGEGDEQPMETLHHEWNRLWVKSRHCVQRKMALEHCLNSMHVRNNVKILVLADKAQS</sequence>
<evidence type="ECO:0000313" key="3">
    <source>
        <dbReference type="EMBL" id="CAE0804802.1"/>
    </source>
</evidence>
<dbReference type="EMBL" id="HBJA01045721">
    <property type="protein sequence ID" value="CAE0804802.1"/>
    <property type="molecule type" value="Transcribed_RNA"/>
</dbReference>
<organism evidence="2">
    <name type="scientific">Eutreptiella gymnastica</name>
    <dbReference type="NCBI Taxonomy" id="73025"/>
    <lineage>
        <taxon>Eukaryota</taxon>
        <taxon>Discoba</taxon>
        <taxon>Euglenozoa</taxon>
        <taxon>Euglenida</taxon>
        <taxon>Spirocuta</taxon>
        <taxon>Euglenophyceae</taxon>
        <taxon>Eutreptiales</taxon>
        <taxon>Eutreptiaceae</taxon>
        <taxon>Eutreptiella</taxon>
    </lineage>
</organism>
<dbReference type="EMBL" id="HBJA01045722">
    <property type="protein sequence ID" value="CAE0804803.1"/>
    <property type="molecule type" value="Transcribed_RNA"/>
</dbReference>
<protein>
    <submittedName>
        <fullName evidence="2">Uncharacterized protein</fullName>
    </submittedName>
</protein>
<evidence type="ECO:0000256" key="1">
    <source>
        <dbReference type="SAM" id="Coils"/>
    </source>
</evidence>
<accession>A0A6T1YVL7</accession>
<name>A0A6T1YVL7_9EUGL</name>
<proteinExistence type="predicted"/>
<reference evidence="2" key="1">
    <citation type="submission" date="2021-01" db="EMBL/GenBank/DDBJ databases">
        <authorList>
            <person name="Corre E."/>
            <person name="Pelletier E."/>
            <person name="Niang G."/>
            <person name="Scheremetjew M."/>
            <person name="Finn R."/>
            <person name="Kale V."/>
            <person name="Holt S."/>
            <person name="Cochrane G."/>
            <person name="Meng A."/>
            <person name="Brown T."/>
            <person name="Cohen L."/>
        </authorList>
    </citation>
    <scope>NUCLEOTIDE SEQUENCE</scope>
    <source>
        <strain evidence="2">CCMP1594</strain>
    </source>
</reference>